<feature type="region of interest" description="Disordered" evidence="1">
    <location>
        <begin position="497"/>
        <end position="521"/>
    </location>
</feature>
<evidence type="ECO:0000256" key="1">
    <source>
        <dbReference type="SAM" id="MobiDB-lite"/>
    </source>
</evidence>
<feature type="compositionally biased region" description="Basic residues" evidence="1">
    <location>
        <begin position="627"/>
        <end position="636"/>
    </location>
</feature>
<feature type="compositionally biased region" description="Polar residues" evidence="1">
    <location>
        <begin position="465"/>
        <end position="475"/>
    </location>
</feature>
<feature type="compositionally biased region" description="Polar residues" evidence="1">
    <location>
        <begin position="610"/>
        <end position="624"/>
    </location>
</feature>
<feature type="compositionally biased region" description="Low complexity" evidence="1">
    <location>
        <begin position="585"/>
        <end position="598"/>
    </location>
</feature>
<comment type="caution">
    <text evidence="2">The sequence shown here is derived from an EMBL/GenBank/DDBJ whole genome shotgun (WGS) entry which is preliminary data.</text>
</comment>
<feature type="compositionally biased region" description="Polar residues" evidence="1">
    <location>
        <begin position="560"/>
        <end position="579"/>
    </location>
</feature>
<accession>A0A9W9A5Z3</accession>
<dbReference type="OrthoDB" id="3690045at2759"/>
<protein>
    <submittedName>
        <fullName evidence="2">Uncharacterized protein</fullName>
    </submittedName>
</protein>
<evidence type="ECO:0000313" key="3">
    <source>
        <dbReference type="Proteomes" id="UP001150266"/>
    </source>
</evidence>
<dbReference type="AlphaFoldDB" id="A0A9W9A5Z3"/>
<sequence length="682" mass="73744">MNITTPDSYLHDAKTRKRRPGRPKGTGKKVKERILSPKRPVGRPRRDGLPSGSVTVRAKRVVIQLDDDWSKSSQSEPDTFLSSLVVALSALPPPASSGPTAEEAFVSHLNSLAPTSAHNQHLPTLYSILKTFWLPTSPAYFSLTASASARTLSDHRFFYWDPQPLVFNGISCPSCSSPLHNEGRIKLGPLKIYDVERPFFIIGAEYGCKTEGKSFASTDPSILRALPAKLRDELPVKLVHADKDVGSDENIWCWKPAGVSKTLWNLVLGCVRGGLTKDMIVQLIRDTQKGVQEVEIAEQSRSSNPNEGFTDAYSDAWTANIATANEDDDAQTQQPDPPTQSYNSYDQTKSSTSISYFPSTSIRFKPYEYGPISTSTQALSVSVPENTILHTVTPPARHQSSQSSALTAGSSAMGPDHSLPQLQTPSSSSSRLSPSSHTVTPILAHSSVAPPPVPSTSSTVQRPSNTYPRVQQPLLSSSSNSMNTFSKHVFNYPTLTNYSAHEPQSQGQHQTQHSQSHSQVQIHNPYQQTHTSLTAAHDVSMHTNGLTRMSVVDSSHSHTDGINLNGQASPGPSMSTLSGVSIFHGSSSANPGPSSSSPTPVPPVPISNSATTTTATPLSNANESAKSRQRNPRHCSKCGSTSCKGKGGRSYCTNVCKDCGKYDCRGRNSRRPEKNCKDGWSK</sequence>
<evidence type="ECO:0000313" key="2">
    <source>
        <dbReference type="EMBL" id="KAJ4474309.1"/>
    </source>
</evidence>
<keyword evidence="3" id="KW-1185">Reference proteome</keyword>
<proteinExistence type="predicted"/>
<feature type="region of interest" description="Disordered" evidence="1">
    <location>
        <begin position="392"/>
        <end position="480"/>
    </location>
</feature>
<organism evidence="2 3">
    <name type="scientific">Lentinula aciculospora</name>
    <dbReference type="NCBI Taxonomy" id="153920"/>
    <lineage>
        <taxon>Eukaryota</taxon>
        <taxon>Fungi</taxon>
        <taxon>Dikarya</taxon>
        <taxon>Basidiomycota</taxon>
        <taxon>Agaricomycotina</taxon>
        <taxon>Agaricomycetes</taxon>
        <taxon>Agaricomycetidae</taxon>
        <taxon>Agaricales</taxon>
        <taxon>Marasmiineae</taxon>
        <taxon>Omphalotaceae</taxon>
        <taxon>Lentinula</taxon>
    </lineage>
</organism>
<feature type="region of interest" description="Disordered" evidence="1">
    <location>
        <begin position="553"/>
        <end position="650"/>
    </location>
</feature>
<reference evidence="2" key="1">
    <citation type="submission" date="2022-08" db="EMBL/GenBank/DDBJ databases">
        <title>A Global Phylogenomic Analysis of the Shiitake Genus Lentinula.</title>
        <authorList>
            <consortium name="DOE Joint Genome Institute"/>
            <person name="Sierra-Patev S."/>
            <person name="Min B."/>
            <person name="Naranjo-Ortiz M."/>
            <person name="Looney B."/>
            <person name="Konkel Z."/>
            <person name="Slot J.C."/>
            <person name="Sakamoto Y."/>
            <person name="Steenwyk J.L."/>
            <person name="Rokas A."/>
            <person name="Carro J."/>
            <person name="Camarero S."/>
            <person name="Ferreira P."/>
            <person name="Molpeceres G."/>
            <person name="Ruiz-Duenas F.J."/>
            <person name="Serrano A."/>
            <person name="Henrissat B."/>
            <person name="Drula E."/>
            <person name="Hughes K.W."/>
            <person name="Mata J.L."/>
            <person name="Ishikawa N.K."/>
            <person name="Vargas-Isla R."/>
            <person name="Ushijima S."/>
            <person name="Smith C.A."/>
            <person name="Ahrendt S."/>
            <person name="Andreopoulos W."/>
            <person name="He G."/>
            <person name="Labutti K."/>
            <person name="Lipzen A."/>
            <person name="Ng V."/>
            <person name="Riley R."/>
            <person name="Sandor L."/>
            <person name="Barry K."/>
            <person name="Martinez A.T."/>
            <person name="Xiao Y."/>
            <person name="Gibbons J.G."/>
            <person name="Terashima K."/>
            <person name="Grigoriev I.V."/>
            <person name="Hibbett D.S."/>
        </authorList>
    </citation>
    <scope>NUCLEOTIDE SEQUENCE</scope>
    <source>
        <strain evidence="2">JLM2183</strain>
    </source>
</reference>
<gene>
    <name evidence="2" type="ORF">J3R30DRAFT_3507398</name>
</gene>
<dbReference type="EMBL" id="JAOTPV010000016">
    <property type="protein sequence ID" value="KAJ4474309.1"/>
    <property type="molecule type" value="Genomic_DNA"/>
</dbReference>
<dbReference type="Proteomes" id="UP001150266">
    <property type="component" value="Unassembled WGS sequence"/>
</dbReference>
<feature type="region of interest" description="Disordered" evidence="1">
    <location>
        <begin position="1"/>
        <end position="53"/>
    </location>
</feature>
<feature type="compositionally biased region" description="Basic residues" evidence="1">
    <location>
        <begin position="14"/>
        <end position="31"/>
    </location>
</feature>
<feature type="compositionally biased region" description="Low complexity" evidence="1">
    <location>
        <begin position="455"/>
        <end position="464"/>
    </location>
</feature>
<name>A0A9W9A5Z3_9AGAR</name>
<feature type="compositionally biased region" description="Low complexity" evidence="1">
    <location>
        <begin position="400"/>
        <end position="436"/>
    </location>
</feature>
<feature type="region of interest" description="Disordered" evidence="1">
    <location>
        <begin position="326"/>
        <end position="352"/>
    </location>
</feature>
<feature type="compositionally biased region" description="Low complexity" evidence="1">
    <location>
        <begin position="504"/>
        <end position="521"/>
    </location>
</feature>